<evidence type="ECO:0000259" key="3">
    <source>
        <dbReference type="PROSITE" id="PS50995"/>
    </source>
</evidence>
<dbReference type="PANTHER" id="PTHR43877:SF2">
    <property type="entry name" value="AMINOALKYLPHOSPHONATE N-ACETYLTRANSFERASE-RELATED"/>
    <property type="match status" value="1"/>
</dbReference>
<dbReference type="SUPFAM" id="SSF55729">
    <property type="entry name" value="Acyl-CoA N-acyltransferases (Nat)"/>
    <property type="match status" value="1"/>
</dbReference>
<protein>
    <submittedName>
        <fullName evidence="5">Bifunctional helix-turn-helix transcriptional regulator/GNAT family N-acetyltransferase</fullName>
        <ecNumber evidence="5">2.3.1.-</ecNumber>
    </submittedName>
</protein>
<dbReference type="Gene3D" id="1.10.10.10">
    <property type="entry name" value="Winged helix-like DNA-binding domain superfamily/Winged helix DNA-binding domain"/>
    <property type="match status" value="1"/>
</dbReference>
<dbReference type="PANTHER" id="PTHR43877">
    <property type="entry name" value="AMINOALKYLPHOSPHONATE N-ACETYLTRANSFERASE-RELATED-RELATED"/>
    <property type="match status" value="1"/>
</dbReference>
<dbReference type="GO" id="GO:0016746">
    <property type="term" value="F:acyltransferase activity"/>
    <property type="evidence" value="ECO:0007669"/>
    <property type="project" value="UniProtKB-KW"/>
</dbReference>
<feature type="domain" description="N-acetyltransferase" evidence="4">
    <location>
        <begin position="144"/>
        <end position="296"/>
    </location>
</feature>
<dbReference type="Proteomes" id="UP001260072">
    <property type="component" value="Unassembled WGS sequence"/>
</dbReference>
<evidence type="ECO:0000256" key="2">
    <source>
        <dbReference type="ARBA" id="ARBA00023315"/>
    </source>
</evidence>
<reference evidence="6" key="1">
    <citation type="submission" date="2023-07" db="EMBL/GenBank/DDBJ databases">
        <title>Description of three actinobacteria isolated from air of manufacturing shop in a pharmaceutical factory.</title>
        <authorList>
            <person name="Zhang D.-F."/>
        </authorList>
    </citation>
    <scope>NUCLEOTIDE SEQUENCE [LARGE SCALE GENOMIC DNA]</scope>
    <source>
        <strain evidence="6">CCTCC AB 2011122</strain>
    </source>
</reference>
<dbReference type="SMART" id="SM00347">
    <property type="entry name" value="HTH_MARR"/>
    <property type="match status" value="1"/>
</dbReference>
<dbReference type="InterPro" id="IPR000182">
    <property type="entry name" value="GNAT_dom"/>
</dbReference>
<comment type="caution">
    <text evidence="5">The sequence shown here is derived from an EMBL/GenBank/DDBJ whole genome shotgun (WGS) entry which is preliminary data.</text>
</comment>
<dbReference type="InterPro" id="IPR016181">
    <property type="entry name" value="Acyl_CoA_acyltransferase"/>
</dbReference>
<accession>A0ABU1FLU3</accession>
<dbReference type="PROSITE" id="PS50995">
    <property type="entry name" value="HTH_MARR_2"/>
    <property type="match status" value="1"/>
</dbReference>
<evidence type="ECO:0000313" key="5">
    <source>
        <dbReference type="EMBL" id="MDR5692731.1"/>
    </source>
</evidence>
<dbReference type="Gene3D" id="3.40.630.30">
    <property type="match status" value="1"/>
</dbReference>
<name>A0ABU1FLU3_9MICO</name>
<dbReference type="InterPro" id="IPR000835">
    <property type="entry name" value="HTH_MarR-typ"/>
</dbReference>
<keyword evidence="2 5" id="KW-0012">Acyltransferase</keyword>
<dbReference type="InterPro" id="IPR050832">
    <property type="entry name" value="Bact_Acetyltransf"/>
</dbReference>
<dbReference type="PROSITE" id="PS51186">
    <property type="entry name" value="GNAT"/>
    <property type="match status" value="1"/>
</dbReference>
<dbReference type="InterPro" id="IPR036390">
    <property type="entry name" value="WH_DNA-bd_sf"/>
</dbReference>
<dbReference type="CDD" id="cd04301">
    <property type="entry name" value="NAT_SF"/>
    <property type="match status" value="1"/>
</dbReference>
<dbReference type="EC" id="2.3.1.-" evidence="5"/>
<proteinExistence type="predicted"/>
<evidence type="ECO:0000256" key="1">
    <source>
        <dbReference type="ARBA" id="ARBA00022679"/>
    </source>
</evidence>
<dbReference type="SUPFAM" id="SSF46785">
    <property type="entry name" value="Winged helix' DNA-binding domain"/>
    <property type="match status" value="1"/>
</dbReference>
<dbReference type="InterPro" id="IPR036388">
    <property type="entry name" value="WH-like_DNA-bd_sf"/>
</dbReference>
<feature type="domain" description="HTH marR-type" evidence="3">
    <location>
        <begin position="1"/>
        <end position="137"/>
    </location>
</feature>
<dbReference type="Pfam" id="PF12802">
    <property type="entry name" value="MarR_2"/>
    <property type="match status" value="1"/>
</dbReference>
<organism evidence="5 6">
    <name type="scientific">Agromyces indicus</name>
    <dbReference type="NCBI Taxonomy" id="758919"/>
    <lineage>
        <taxon>Bacteria</taxon>
        <taxon>Bacillati</taxon>
        <taxon>Actinomycetota</taxon>
        <taxon>Actinomycetes</taxon>
        <taxon>Micrococcales</taxon>
        <taxon>Microbacteriaceae</taxon>
        <taxon>Agromyces</taxon>
    </lineage>
</organism>
<evidence type="ECO:0000259" key="4">
    <source>
        <dbReference type="PROSITE" id="PS51186"/>
    </source>
</evidence>
<dbReference type="Pfam" id="PF00583">
    <property type="entry name" value="Acetyltransf_1"/>
    <property type="match status" value="1"/>
</dbReference>
<dbReference type="RefSeq" id="WP_310521112.1">
    <property type="nucleotide sequence ID" value="NZ_BAABBS010000001.1"/>
</dbReference>
<keyword evidence="6" id="KW-1185">Reference proteome</keyword>
<dbReference type="EMBL" id="JAVKGS010000003">
    <property type="protein sequence ID" value="MDR5692731.1"/>
    <property type="molecule type" value="Genomic_DNA"/>
</dbReference>
<gene>
    <name evidence="5" type="ORF">RH861_11740</name>
</gene>
<keyword evidence="1 5" id="KW-0808">Transferase</keyword>
<evidence type="ECO:0000313" key="6">
    <source>
        <dbReference type="Proteomes" id="UP001260072"/>
    </source>
</evidence>
<sequence>MDGITRVREFNRTVTERIGALDDHYLARGRPLGQSRLLWEIGAAGPEGAELRDLRERLGLDSGYLSRQLRGLEADGLVRVEPAADDSRVRVVRLTEPGRAERAELDRGSDDLARGILDPLTDRQRTRLLDAMDEVRRLMTASAVEVRVVDPAEPAARASIDAYFAELATRFDVGFDPGQSRPTSDDEFREPQGAFLVAFLHGTAVGCVGVKRRHGDEYAEIKRLWVSPDARGIGLGARLLREVEAAARRLGAASVRLDTNRTLTEAIALYRANGYVEIDDFNGERYADFWFEKPLD</sequence>